<dbReference type="InterPro" id="IPR038756">
    <property type="entry name" value="CheX-like"/>
</dbReference>
<proteinExistence type="predicted"/>
<evidence type="ECO:0000256" key="1">
    <source>
        <dbReference type="ARBA" id="ARBA00022500"/>
    </source>
</evidence>
<dbReference type="InterPro" id="IPR028051">
    <property type="entry name" value="CheX-like_dom"/>
</dbReference>
<dbReference type="PANTHER" id="PTHR39452:SF1">
    <property type="entry name" value="CHEY-P PHOSPHATASE CHEX"/>
    <property type="match status" value="1"/>
</dbReference>
<dbReference type="GO" id="GO:0006935">
    <property type="term" value="P:chemotaxis"/>
    <property type="evidence" value="ECO:0007669"/>
    <property type="project" value="UniProtKB-KW"/>
</dbReference>
<name>A0A956RNV1_UNCEI</name>
<gene>
    <name evidence="3" type="ORF">KC729_00745</name>
</gene>
<accession>A0A956RNV1</accession>
<reference evidence="3" key="2">
    <citation type="journal article" date="2021" name="Microbiome">
        <title>Successional dynamics and alternative stable states in a saline activated sludge microbial community over 9 years.</title>
        <authorList>
            <person name="Wang Y."/>
            <person name="Ye J."/>
            <person name="Ju F."/>
            <person name="Liu L."/>
            <person name="Boyd J.A."/>
            <person name="Deng Y."/>
            <person name="Parks D.H."/>
            <person name="Jiang X."/>
            <person name="Yin X."/>
            <person name="Woodcroft B.J."/>
            <person name="Tyson G.W."/>
            <person name="Hugenholtz P."/>
            <person name="Polz M.F."/>
            <person name="Zhang T."/>
        </authorList>
    </citation>
    <scope>NUCLEOTIDE SEQUENCE</scope>
    <source>
        <strain evidence="3">HKST-UBA01</strain>
    </source>
</reference>
<dbReference type="CDD" id="cd17906">
    <property type="entry name" value="CheX"/>
    <property type="match status" value="1"/>
</dbReference>
<feature type="domain" description="Chemotaxis phosphatase CheX-like" evidence="2">
    <location>
        <begin position="40"/>
        <end position="134"/>
    </location>
</feature>
<dbReference type="AlphaFoldDB" id="A0A956RNV1"/>
<dbReference type="Proteomes" id="UP000697710">
    <property type="component" value="Unassembled WGS sequence"/>
</dbReference>
<protein>
    <submittedName>
        <fullName evidence="3">Chemotaxis protein CheX</fullName>
    </submittedName>
</protein>
<comment type="caution">
    <text evidence="3">The sequence shown here is derived from an EMBL/GenBank/DDBJ whole genome shotgun (WGS) entry which is preliminary data.</text>
</comment>
<reference evidence="3" key="1">
    <citation type="submission" date="2020-04" db="EMBL/GenBank/DDBJ databases">
        <authorList>
            <person name="Zhang T."/>
        </authorList>
    </citation>
    <scope>NUCLEOTIDE SEQUENCE</scope>
    <source>
        <strain evidence="3">HKST-UBA01</strain>
    </source>
</reference>
<organism evidence="3 4">
    <name type="scientific">Eiseniibacteriota bacterium</name>
    <dbReference type="NCBI Taxonomy" id="2212470"/>
    <lineage>
        <taxon>Bacteria</taxon>
        <taxon>Candidatus Eiseniibacteriota</taxon>
    </lineage>
</organism>
<dbReference type="Pfam" id="PF13690">
    <property type="entry name" value="CheX"/>
    <property type="match status" value="1"/>
</dbReference>
<dbReference type="PANTHER" id="PTHR39452">
    <property type="entry name" value="CHEY-P PHOSPHATASE CHEX"/>
    <property type="match status" value="1"/>
</dbReference>
<dbReference type="EMBL" id="JAGQHR010000008">
    <property type="protein sequence ID" value="MCA9726179.1"/>
    <property type="molecule type" value="Genomic_DNA"/>
</dbReference>
<sequence length="158" mass="16446">MEELYVLAFRDAISTVFSTMLSVEVQVGDPVASRANGYDVSGIISFSGEMVGAAALCFEAGTAKNLVKSFTGMEIATDDPDFADAIGELANMVGGNAKSRFDGKNVNLSCPSVVIGNGHQIHQRKDMPLVNLPCTCSAGSFSVEVTLKESGSELSAAA</sequence>
<evidence type="ECO:0000313" key="3">
    <source>
        <dbReference type="EMBL" id="MCA9726179.1"/>
    </source>
</evidence>
<dbReference type="SUPFAM" id="SSF103039">
    <property type="entry name" value="CheC-like"/>
    <property type="match status" value="1"/>
</dbReference>
<evidence type="ECO:0000313" key="4">
    <source>
        <dbReference type="Proteomes" id="UP000697710"/>
    </source>
</evidence>
<evidence type="ECO:0000259" key="2">
    <source>
        <dbReference type="Pfam" id="PF13690"/>
    </source>
</evidence>
<dbReference type="InterPro" id="IPR028976">
    <property type="entry name" value="CheC-like_sf"/>
</dbReference>
<dbReference type="Gene3D" id="3.40.1550.10">
    <property type="entry name" value="CheC-like"/>
    <property type="match status" value="1"/>
</dbReference>
<keyword evidence="1" id="KW-0145">Chemotaxis</keyword>